<feature type="domain" description="AAA+ ATPase" evidence="10">
    <location>
        <begin position="2"/>
        <end position="112"/>
    </location>
</feature>
<accession>A0A3A1U3C3</accession>
<evidence type="ECO:0000256" key="4">
    <source>
        <dbReference type="ARBA" id="ARBA00022679"/>
    </source>
</evidence>
<dbReference type="PANTHER" id="PTHR43442:SF3">
    <property type="entry name" value="GLUCONOKINASE-RELATED"/>
    <property type="match status" value="1"/>
</dbReference>
<dbReference type="OrthoDB" id="9795716at2"/>
<reference evidence="12" key="1">
    <citation type="submission" date="2018-09" db="EMBL/GenBank/DDBJ databases">
        <authorList>
            <person name="Kim I."/>
        </authorList>
    </citation>
    <scope>NUCLEOTIDE SEQUENCE [LARGE SCALE GENOMIC DNA]</scope>
    <source>
        <strain evidence="12">DD4a</strain>
    </source>
</reference>
<keyword evidence="4 9" id="KW-0808">Transferase</keyword>
<dbReference type="GO" id="GO:0005975">
    <property type="term" value="P:carbohydrate metabolic process"/>
    <property type="evidence" value="ECO:0007669"/>
    <property type="project" value="InterPro"/>
</dbReference>
<dbReference type="GO" id="GO:0046316">
    <property type="term" value="F:gluconokinase activity"/>
    <property type="evidence" value="ECO:0007669"/>
    <property type="project" value="UniProtKB-EC"/>
</dbReference>
<dbReference type="SMART" id="SM00382">
    <property type="entry name" value="AAA"/>
    <property type="match status" value="1"/>
</dbReference>
<evidence type="ECO:0000256" key="3">
    <source>
        <dbReference type="ARBA" id="ARBA00012054"/>
    </source>
</evidence>
<dbReference type="PANTHER" id="PTHR43442">
    <property type="entry name" value="GLUCONOKINASE-RELATED"/>
    <property type="match status" value="1"/>
</dbReference>
<evidence type="ECO:0000256" key="7">
    <source>
        <dbReference type="ARBA" id="ARBA00022840"/>
    </source>
</evidence>
<evidence type="ECO:0000259" key="10">
    <source>
        <dbReference type="SMART" id="SM00382"/>
    </source>
</evidence>
<protein>
    <recommendedName>
        <fullName evidence="3 9">Gluconokinase</fullName>
        <ecNumber evidence="3 9">2.7.1.12</ecNumber>
    </recommendedName>
</protein>
<dbReference type="EC" id="2.7.1.12" evidence="3 9"/>
<dbReference type="Proteomes" id="UP000265742">
    <property type="component" value="Unassembled WGS sequence"/>
</dbReference>
<keyword evidence="6 9" id="KW-0418">Kinase</keyword>
<dbReference type="AlphaFoldDB" id="A0A3A1U3C3"/>
<gene>
    <name evidence="11" type="ORF">D1781_05335</name>
</gene>
<evidence type="ECO:0000256" key="6">
    <source>
        <dbReference type="ARBA" id="ARBA00022777"/>
    </source>
</evidence>
<evidence type="ECO:0000313" key="12">
    <source>
        <dbReference type="Proteomes" id="UP000265742"/>
    </source>
</evidence>
<name>A0A3A1U3C3_9MICO</name>
<dbReference type="InterPro" id="IPR027417">
    <property type="entry name" value="P-loop_NTPase"/>
</dbReference>
<evidence type="ECO:0000256" key="2">
    <source>
        <dbReference type="ARBA" id="ARBA00008420"/>
    </source>
</evidence>
<evidence type="ECO:0000256" key="1">
    <source>
        <dbReference type="ARBA" id="ARBA00004761"/>
    </source>
</evidence>
<evidence type="ECO:0000256" key="5">
    <source>
        <dbReference type="ARBA" id="ARBA00022741"/>
    </source>
</evidence>
<dbReference type="Pfam" id="PF13671">
    <property type="entry name" value="AAA_33"/>
    <property type="match status" value="1"/>
</dbReference>
<proteinExistence type="inferred from homology"/>
<evidence type="ECO:0000256" key="8">
    <source>
        <dbReference type="ARBA" id="ARBA00048090"/>
    </source>
</evidence>
<dbReference type="GO" id="GO:0005524">
    <property type="term" value="F:ATP binding"/>
    <property type="evidence" value="ECO:0007669"/>
    <property type="project" value="UniProtKB-KW"/>
</dbReference>
<dbReference type="NCBIfam" id="TIGR01313">
    <property type="entry name" value="therm_gnt_kin"/>
    <property type="match status" value="1"/>
</dbReference>
<dbReference type="GO" id="GO:0005737">
    <property type="term" value="C:cytoplasm"/>
    <property type="evidence" value="ECO:0007669"/>
    <property type="project" value="TreeGrafter"/>
</dbReference>
<dbReference type="InterPro" id="IPR003593">
    <property type="entry name" value="AAA+_ATPase"/>
</dbReference>
<dbReference type="RefSeq" id="WP_119481182.1">
    <property type="nucleotide sequence ID" value="NZ_QXTG01000001.1"/>
</dbReference>
<dbReference type="EMBL" id="QXTG01000001">
    <property type="protein sequence ID" value="RIX30820.1"/>
    <property type="molecule type" value="Genomic_DNA"/>
</dbReference>
<organism evidence="11 12">
    <name type="scientific">Amnibacterium setariae</name>
    <dbReference type="NCBI Taxonomy" id="2306585"/>
    <lineage>
        <taxon>Bacteria</taxon>
        <taxon>Bacillati</taxon>
        <taxon>Actinomycetota</taxon>
        <taxon>Actinomycetes</taxon>
        <taxon>Micrococcales</taxon>
        <taxon>Microbacteriaceae</taxon>
        <taxon>Amnibacterium</taxon>
    </lineage>
</organism>
<dbReference type="Gene3D" id="3.40.50.300">
    <property type="entry name" value="P-loop containing nucleotide triphosphate hydrolases"/>
    <property type="match status" value="1"/>
</dbReference>
<dbReference type="CDD" id="cd02021">
    <property type="entry name" value="GntK"/>
    <property type="match status" value="1"/>
</dbReference>
<dbReference type="InterPro" id="IPR006001">
    <property type="entry name" value="Therm_gnt_kin"/>
</dbReference>
<dbReference type="SUPFAM" id="SSF52540">
    <property type="entry name" value="P-loop containing nucleoside triphosphate hydrolases"/>
    <property type="match status" value="1"/>
</dbReference>
<comment type="similarity">
    <text evidence="2 9">Belongs to the gluconokinase GntK/GntV family.</text>
</comment>
<comment type="catalytic activity">
    <reaction evidence="8 9">
        <text>D-gluconate + ATP = 6-phospho-D-gluconate + ADP + H(+)</text>
        <dbReference type="Rhea" id="RHEA:19433"/>
        <dbReference type="ChEBI" id="CHEBI:15378"/>
        <dbReference type="ChEBI" id="CHEBI:18391"/>
        <dbReference type="ChEBI" id="CHEBI:30616"/>
        <dbReference type="ChEBI" id="CHEBI:58759"/>
        <dbReference type="ChEBI" id="CHEBI:456216"/>
        <dbReference type="EC" id="2.7.1.12"/>
    </reaction>
</comment>
<comment type="caution">
    <text evidence="11">The sequence shown here is derived from an EMBL/GenBank/DDBJ whole genome shotgun (WGS) entry which is preliminary data.</text>
</comment>
<evidence type="ECO:0000256" key="9">
    <source>
        <dbReference type="RuleBase" id="RU363066"/>
    </source>
</evidence>
<evidence type="ECO:0000313" key="11">
    <source>
        <dbReference type="EMBL" id="RIX30820.1"/>
    </source>
</evidence>
<keyword evidence="5 9" id="KW-0547">Nucleotide-binding</keyword>
<sequence length="170" mass="18365">MATPPLVIMGVSGSGKTTVAQELARRIDGAVFIDADDLHPAANVEKMRNGIALTDVDRAPWLDAVGRAMRAATRAGSTPVMACSALRRAYRERILAEEPEAFFVLLDVDRAELQRRLKARKHQYMPASLLDSQLATLERLVPGEPGVIVPITGPAGDVEDTVLAKVLQAR</sequence>
<comment type="pathway">
    <text evidence="1">Carbohydrate acid metabolism.</text>
</comment>
<keyword evidence="12" id="KW-1185">Reference proteome</keyword>
<keyword evidence="7 9" id="KW-0067">ATP-binding</keyword>